<dbReference type="STRING" id="1318743.PU02_0046"/>
<dbReference type="OrthoDB" id="9767864at2"/>
<organism evidence="4 5">
    <name type="scientific">Bartonella ancashensis</name>
    <dbReference type="NCBI Taxonomy" id="1318743"/>
    <lineage>
        <taxon>Bacteria</taxon>
        <taxon>Pseudomonadati</taxon>
        <taxon>Pseudomonadota</taxon>
        <taxon>Alphaproteobacteria</taxon>
        <taxon>Hyphomicrobiales</taxon>
        <taxon>Bartonellaceae</taxon>
        <taxon>Bartonella</taxon>
    </lineage>
</organism>
<dbReference type="InterPro" id="IPR052042">
    <property type="entry name" value="Tail_sheath_structural"/>
</dbReference>
<dbReference type="PANTHER" id="PTHR35861">
    <property type="match status" value="1"/>
</dbReference>
<name>A0A0M5KU90_9HYPH</name>
<dbReference type="PANTHER" id="PTHR35861:SF1">
    <property type="entry name" value="PHAGE TAIL SHEATH PROTEIN"/>
    <property type="match status" value="1"/>
</dbReference>
<evidence type="ECO:0000313" key="5">
    <source>
        <dbReference type="Proteomes" id="UP000057213"/>
    </source>
</evidence>
<protein>
    <submittedName>
        <fullName evidence="4">Phage tail sheath monomer</fullName>
    </submittedName>
</protein>
<dbReference type="PATRIC" id="fig|1318743.3.peg.47"/>
<dbReference type="Proteomes" id="UP000057213">
    <property type="component" value="Chromosome"/>
</dbReference>
<sequence length="463" mass="49774">MATGFLHGVEVVELDDGTRPIRAVQSAVIGIVGTAPDADEQAFPLNTPMLVTGSLSQTAKLDTKGEGRGTLPHALDLIFKQIGAIIVVVRVQEGDDESATLTNILGGVNANGAYEGVHALIGAQSILGQTPRILCVPGFTHQCLVNVSKINVTNQGSGYTQATVKIDGNAKAQAIISEGKITSILMEENGGDYKTVPNVMIKGDGVGATAQAEISTMFNPVAAELIGIAERLRAIVVIDAPNITDEAAIKAAKDFDSKRAYMVDPFVKAFRNGKVLEEPASAAVAGILAKIDYTQGFWYSPSNKVINGIVGTARPIDFSLGERSSRANLLNEQKIATIIRENGYRLWGNRTLSSDARFAFLSVVRTADMINDAILRGHMWAVDRNITKNYVSDVSESVNAYLRDLKAQGAILGGRCYPDPELNTQSAIESGKIYFNVEFTPTTPAEHITFRSRIVNDYLEEIF</sequence>
<proteinExistence type="inferred from homology"/>
<dbReference type="Pfam" id="PF17482">
    <property type="entry name" value="Phage_sheath_1C"/>
    <property type="match status" value="1"/>
</dbReference>
<dbReference type="KEGG" id="banc:PU02_0046"/>
<reference evidence="4 5" key="1">
    <citation type="journal article" date="2015" name="Genome Announc.">
        <title>Complete Genome Sequence of Bartonella ancashensis Strain 20.00, Isolated from the Blood of a Patient with Verruga Peruana.</title>
        <authorList>
            <person name="Hang J."/>
            <person name="Mullins K.E."/>
            <person name="Clifford R.J."/>
            <person name="Onmus-Leone F."/>
            <person name="Yang Y."/>
            <person name="Jiang J."/>
            <person name="Leguia M."/>
            <person name="Kasper M.R."/>
            <person name="Maguina C."/>
            <person name="Lesho E.P."/>
            <person name="Jarman R.G."/>
            <person name="Richards A.L."/>
            <person name="Blazes D."/>
        </authorList>
    </citation>
    <scope>NUCLEOTIDE SEQUENCE [LARGE SCALE GENOMIC DNA]</scope>
    <source>
        <strain evidence="4 5">20.00</strain>
    </source>
</reference>
<evidence type="ECO:0000259" key="2">
    <source>
        <dbReference type="Pfam" id="PF04984"/>
    </source>
</evidence>
<feature type="domain" description="Tail sheath protein subtilisin-like" evidence="2">
    <location>
        <begin position="219"/>
        <end position="352"/>
    </location>
</feature>
<evidence type="ECO:0000313" key="4">
    <source>
        <dbReference type="EMBL" id="ALE02860.1"/>
    </source>
</evidence>
<dbReference type="AlphaFoldDB" id="A0A0M5KU90"/>
<comment type="similarity">
    <text evidence="1">Belongs to the myoviridae tail sheath protein family.</text>
</comment>
<keyword evidence="5" id="KW-1185">Reference proteome</keyword>
<dbReference type="Gene3D" id="3.40.50.11780">
    <property type="match status" value="1"/>
</dbReference>
<evidence type="ECO:0000256" key="1">
    <source>
        <dbReference type="ARBA" id="ARBA00008005"/>
    </source>
</evidence>
<evidence type="ECO:0000259" key="3">
    <source>
        <dbReference type="Pfam" id="PF17482"/>
    </source>
</evidence>
<dbReference type="InterPro" id="IPR020287">
    <property type="entry name" value="Tail_sheath_C"/>
</dbReference>
<gene>
    <name evidence="4" type="ORF">PU02_0046</name>
</gene>
<dbReference type="RefSeq" id="WP_053943578.1">
    <property type="nucleotide sequence ID" value="NZ_CP010401.1"/>
</dbReference>
<dbReference type="InterPro" id="IPR035089">
    <property type="entry name" value="Phage_sheath_subtilisin"/>
</dbReference>
<dbReference type="EMBL" id="CP010401">
    <property type="protein sequence ID" value="ALE02860.1"/>
    <property type="molecule type" value="Genomic_DNA"/>
</dbReference>
<dbReference type="Pfam" id="PF04984">
    <property type="entry name" value="Phage_sheath_1"/>
    <property type="match status" value="1"/>
</dbReference>
<accession>A0A0M5KU90</accession>
<feature type="domain" description="Tail sheath protein C-terminal" evidence="3">
    <location>
        <begin position="353"/>
        <end position="454"/>
    </location>
</feature>